<keyword evidence="2" id="KW-1185">Reference proteome</keyword>
<dbReference type="EMBL" id="SSOP01000058">
    <property type="protein sequence ID" value="KAB5592662.1"/>
    <property type="molecule type" value="Genomic_DNA"/>
</dbReference>
<reference evidence="1 2" key="1">
    <citation type="journal article" date="2019" name="Fungal Biol. Biotechnol.">
        <title>Draft genome sequence of fastidious pathogen Ceratobasidium theobromae, which causes vascular-streak dieback in Theobroma cacao.</title>
        <authorList>
            <person name="Ali S.S."/>
            <person name="Asman A."/>
            <person name="Shao J."/>
            <person name="Firmansyah A.P."/>
            <person name="Susilo A.W."/>
            <person name="Rosmana A."/>
            <person name="McMahon P."/>
            <person name="Junaid M."/>
            <person name="Guest D."/>
            <person name="Kheng T.Y."/>
            <person name="Meinhardt L.W."/>
            <person name="Bailey B.A."/>
        </authorList>
    </citation>
    <scope>NUCLEOTIDE SEQUENCE [LARGE SCALE GENOMIC DNA]</scope>
    <source>
        <strain evidence="1 2">CT2</strain>
    </source>
</reference>
<evidence type="ECO:0000313" key="1">
    <source>
        <dbReference type="EMBL" id="KAB5592662.1"/>
    </source>
</evidence>
<evidence type="ECO:0000313" key="2">
    <source>
        <dbReference type="Proteomes" id="UP000383932"/>
    </source>
</evidence>
<comment type="caution">
    <text evidence="1">The sequence shown here is derived from an EMBL/GenBank/DDBJ whole genome shotgun (WGS) entry which is preliminary data.</text>
</comment>
<sequence length="97" mass="10805">MVPSMTSPNGCQLILERTKDVSEWMDTMDSDKTLPTHSPTFNLDCGQMAGFYEAFAVVDTVGDPPDPVVNARMRKLTVVRYELGSQREPGTIQARRV</sequence>
<protein>
    <submittedName>
        <fullName evidence="1">Uncharacterized protein</fullName>
    </submittedName>
</protein>
<dbReference type="Proteomes" id="UP000383932">
    <property type="component" value="Unassembled WGS sequence"/>
</dbReference>
<name>A0A5N5QLK7_9AGAM</name>
<organism evidence="1 2">
    <name type="scientific">Ceratobasidium theobromae</name>
    <dbReference type="NCBI Taxonomy" id="1582974"/>
    <lineage>
        <taxon>Eukaryota</taxon>
        <taxon>Fungi</taxon>
        <taxon>Dikarya</taxon>
        <taxon>Basidiomycota</taxon>
        <taxon>Agaricomycotina</taxon>
        <taxon>Agaricomycetes</taxon>
        <taxon>Cantharellales</taxon>
        <taxon>Ceratobasidiaceae</taxon>
        <taxon>Ceratobasidium</taxon>
    </lineage>
</organism>
<gene>
    <name evidence="1" type="ORF">CTheo_3926</name>
</gene>
<dbReference type="AlphaFoldDB" id="A0A5N5QLK7"/>
<accession>A0A5N5QLK7</accession>
<proteinExistence type="predicted"/>